<name>A0ABY4MJ03_9ACTN</name>
<keyword evidence="2" id="KW-1185">Reference proteome</keyword>
<protein>
    <submittedName>
        <fullName evidence="1">Antibiotic biosynthesis monooxygenase</fullName>
    </submittedName>
</protein>
<evidence type="ECO:0000313" key="1">
    <source>
        <dbReference type="EMBL" id="UQA97791.1"/>
    </source>
</evidence>
<dbReference type="GO" id="GO:0004497">
    <property type="term" value="F:monooxygenase activity"/>
    <property type="evidence" value="ECO:0007669"/>
    <property type="project" value="UniProtKB-KW"/>
</dbReference>
<sequence length="62" mass="6994">MSAHIHANADGERVVNYAQWESEEQFRAMTADPVAREHMTRAAGIAESFDPRLFSVESVHHV</sequence>
<dbReference type="InterPro" id="IPR011008">
    <property type="entry name" value="Dimeric_a/b-barrel"/>
</dbReference>
<organism evidence="1 2">
    <name type="scientific">Streptomyces halobius</name>
    <dbReference type="NCBI Taxonomy" id="2879846"/>
    <lineage>
        <taxon>Bacteria</taxon>
        <taxon>Bacillati</taxon>
        <taxon>Actinomycetota</taxon>
        <taxon>Actinomycetes</taxon>
        <taxon>Kitasatosporales</taxon>
        <taxon>Streptomycetaceae</taxon>
        <taxon>Streptomyces</taxon>
    </lineage>
</organism>
<dbReference type="Proteomes" id="UP000830115">
    <property type="component" value="Chromosome"/>
</dbReference>
<keyword evidence="1" id="KW-0560">Oxidoreductase</keyword>
<accession>A0ABY4MJ03</accession>
<proteinExistence type="predicted"/>
<reference evidence="1" key="1">
    <citation type="submission" date="2021-10" db="EMBL/GenBank/DDBJ databases">
        <title>Streptomyces nigrumlapis sp.nov.,an antimicrobial producing actinobacterium isolated from Black Gobi rocks.</title>
        <authorList>
            <person name="Wen Y."/>
            <person name="Zhang W."/>
            <person name="Liu X.G."/>
        </authorList>
    </citation>
    <scope>NUCLEOTIDE SEQUENCE</scope>
    <source>
        <strain evidence="1">ST13-2-2</strain>
    </source>
</reference>
<gene>
    <name evidence="1" type="ORF">K9S39_16855</name>
</gene>
<dbReference type="Gene3D" id="3.30.70.100">
    <property type="match status" value="1"/>
</dbReference>
<dbReference type="EMBL" id="CP086322">
    <property type="protein sequence ID" value="UQA97791.1"/>
    <property type="molecule type" value="Genomic_DNA"/>
</dbReference>
<keyword evidence="1" id="KW-0503">Monooxygenase</keyword>
<evidence type="ECO:0000313" key="2">
    <source>
        <dbReference type="Proteomes" id="UP000830115"/>
    </source>
</evidence>
<dbReference type="SUPFAM" id="SSF54909">
    <property type="entry name" value="Dimeric alpha+beta barrel"/>
    <property type="match status" value="1"/>
</dbReference>
<dbReference type="RefSeq" id="WP_319949639.1">
    <property type="nucleotide sequence ID" value="NZ_CP086322.1"/>
</dbReference>